<evidence type="ECO:0000256" key="2">
    <source>
        <dbReference type="ARBA" id="ARBA00022448"/>
    </source>
</evidence>
<feature type="domain" description="Major facilitator superfamily (MFS) profile" evidence="9">
    <location>
        <begin position="12"/>
        <end position="485"/>
    </location>
</feature>
<keyword evidence="5 8" id="KW-1133">Transmembrane helix</keyword>
<feature type="transmembrane region" description="Helical" evidence="8">
    <location>
        <begin position="353"/>
        <end position="377"/>
    </location>
</feature>
<dbReference type="CDD" id="cd17502">
    <property type="entry name" value="MFS_Azr1_MDR_like"/>
    <property type="match status" value="1"/>
</dbReference>
<dbReference type="PRINTS" id="PR01036">
    <property type="entry name" value="TCRTETB"/>
</dbReference>
<keyword evidence="2" id="KW-0813">Transport</keyword>
<feature type="transmembrane region" description="Helical" evidence="8">
    <location>
        <begin position="46"/>
        <end position="65"/>
    </location>
</feature>
<name>A0A5E4XNL3_9BURK</name>
<dbReference type="InterPro" id="IPR020846">
    <property type="entry name" value="MFS_dom"/>
</dbReference>
<accession>A0A5E4XNL3</accession>
<dbReference type="Gene3D" id="1.20.1720.10">
    <property type="entry name" value="Multidrug resistance protein D"/>
    <property type="match status" value="1"/>
</dbReference>
<dbReference type="AlphaFoldDB" id="A0A5E4XNL3"/>
<dbReference type="InterPro" id="IPR005829">
    <property type="entry name" value="Sugar_transporter_CS"/>
</dbReference>
<feature type="transmembrane region" description="Helical" evidence="8">
    <location>
        <begin position="455"/>
        <end position="476"/>
    </location>
</feature>
<keyword evidence="11" id="KW-1185">Reference proteome</keyword>
<dbReference type="SUPFAM" id="SSF103473">
    <property type="entry name" value="MFS general substrate transporter"/>
    <property type="match status" value="1"/>
</dbReference>
<dbReference type="Proteomes" id="UP000414233">
    <property type="component" value="Unassembled WGS sequence"/>
</dbReference>
<dbReference type="InterPro" id="IPR036259">
    <property type="entry name" value="MFS_trans_sf"/>
</dbReference>
<feature type="transmembrane region" description="Helical" evidence="8">
    <location>
        <begin position="328"/>
        <end position="347"/>
    </location>
</feature>
<dbReference type="PROSITE" id="PS00216">
    <property type="entry name" value="SUGAR_TRANSPORT_1"/>
    <property type="match status" value="1"/>
</dbReference>
<dbReference type="FunFam" id="1.20.1720.10:FF:000004">
    <property type="entry name" value="EmrB/QacA family drug resistance transporter"/>
    <property type="match status" value="1"/>
</dbReference>
<protein>
    <recommendedName>
        <fullName evidence="7">MFS-type drug efflux transporter P55</fullName>
    </recommendedName>
</protein>
<evidence type="ECO:0000256" key="7">
    <source>
        <dbReference type="ARBA" id="ARBA00044273"/>
    </source>
</evidence>
<keyword evidence="3" id="KW-1003">Cell membrane</keyword>
<dbReference type="EMBL" id="CABPRZ010000018">
    <property type="protein sequence ID" value="VVE37900.1"/>
    <property type="molecule type" value="Genomic_DNA"/>
</dbReference>
<dbReference type="OrthoDB" id="9807274at2"/>
<dbReference type="Pfam" id="PF07690">
    <property type="entry name" value="MFS_1"/>
    <property type="match status" value="1"/>
</dbReference>
<dbReference type="PROSITE" id="PS00217">
    <property type="entry name" value="SUGAR_TRANSPORT_2"/>
    <property type="match status" value="1"/>
</dbReference>
<feature type="transmembrane region" description="Helical" evidence="8">
    <location>
        <begin position="398"/>
        <end position="416"/>
    </location>
</feature>
<feature type="transmembrane region" description="Helical" evidence="8">
    <location>
        <begin position="163"/>
        <end position="184"/>
    </location>
</feature>
<dbReference type="InterPro" id="IPR011701">
    <property type="entry name" value="MFS"/>
</dbReference>
<evidence type="ECO:0000256" key="8">
    <source>
        <dbReference type="SAM" id="Phobius"/>
    </source>
</evidence>
<feature type="transmembrane region" description="Helical" evidence="8">
    <location>
        <begin position="12"/>
        <end position="34"/>
    </location>
</feature>
<evidence type="ECO:0000256" key="1">
    <source>
        <dbReference type="ARBA" id="ARBA00004651"/>
    </source>
</evidence>
<proteinExistence type="predicted"/>
<dbReference type="GO" id="GO:0022857">
    <property type="term" value="F:transmembrane transporter activity"/>
    <property type="evidence" value="ECO:0007669"/>
    <property type="project" value="InterPro"/>
</dbReference>
<gene>
    <name evidence="10" type="ORF">PTE30175_03898</name>
</gene>
<evidence type="ECO:0000256" key="6">
    <source>
        <dbReference type="ARBA" id="ARBA00023136"/>
    </source>
</evidence>
<feature type="transmembrane region" description="Helical" evidence="8">
    <location>
        <begin position="196"/>
        <end position="214"/>
    </location>
</feature>
<dbReference type="PANTHER" id="PTHR23501">
    <property type="entry name" value="MAJOR FACILITATOR SUPERFAMILY"/>
    <property type="match status" value="1"/>
</dbReference>
<evidence type="ECO:0000313" key="10">
    <source>
        <dbReference type="EMBL" id="VVE37900.1"/>
    </source>
</evidence>
<evidence type="ECO:0000259" key="9">
    <source>
        <dbReference type="PROSITE" id="PS50850"/>
    </source>
</evidence>
<sequence length="498" mass="51987">MSSSRQAARPFIVASVMASSAMVALEATIVSTAMPQIVAQLGGLNLYSWVFSAFLLTQTAMTVVVGKLADLYGRKPVMLAGVVIFLAGSIFAGFAWSMPAMIVFRLIQGVGAAAIQPIGLTIVADHYPVHERGKVQGYLASVWAISAVLGPMVGGIILRDMSWAWIFWINIPIGVLALAGFMVYLHEDETHGHPSIDILGAALFTAAVAALMIALTDANAITDTHVWSGLLVCGVATLLFIWQERRAADPMISFALWGHRPIATANAATVLSGMVLMGLTTFLPMYAQGVLRQSPVVAGLALTMVMVGWPMGATIAAKTFTRLGLRRVLVVGSLFLPAGALIFALLGPASSPVVAGVGSLLMGFGMGTTSVSSLVLIQEIVDVSQRGSATASNLFSRNLGSTLGAMLFGAVLNFGLTHATGIGAVSSDQLRHVLEGQTANDMADTVIRGVLQHSLHLTFLSMFGITALIVVLVLLVPTAAVDKLRRAPAGAASGAMGH</sequence>
<keyword evidence="6 8" id="KW-0472">Membrane</keyword>
<keyword evidence="4 8" id="KW-0812">Transmembrane</keyword>
<feature type="transmembrane region" description="Helical" evidence="8">
    <location>
        <begin position="296"/>
        <end position="316"/>
    </location>
</feature>
<evidence type="ECO:0000256" key="5">
    <source>
        <dbReference type="ARBA" id="ARBA00022989"/>
    </source>
</evidence>
<comment type="subcellular location">
    <subcellularLocation>
        <location evidence="1">Cell membrane</location>
        <topology evidence="1">Multi-pass membrane protein</topology>
    </subcellularLocation>
</comment>
<dbReference type="GO" id="GO:0005886">
    <property type="term" value="C:plasma membrane"/>
    <property type="evidence" value="ECO:0007669"/>
    <property type="project" value="UniProtKB-SubCell"/>
</dbReference>
<dbReference type="RefSeq" id="WP_150698700.1">
    <property type="nucleotide sequence ID" value="NZ_CABPRZ010000018.1"/>
</dbReference>
<evidence type="ECO:0000256" key="4">
    <source>
        <dbReference type="ARBA" id="ARBA00022692"/>
    </source>
</evidence>
<feature type="transmembrane region" description="Helical" evidence="8">
    <location>
        <begin position="77"/>
        <end position="96"/>
    </location>
</feature>
<feature type="transmembrane region" description="Helical" evidence="8">
    <location>
        <begin position="102"/>
        <end position="123"/>
    </location>
</feature>
<organism evidence="10 11">
    <name type="scientific">Pandoraea terrae</name>
    <dbReference type="NCBI Taxonomy" id="1537710"/>
    <lineage>
        <taxon>Bacteria</taxon>
        <taxon>Pseudomonadati</taxon>
        <taxon>Pseudomonadota</taxon>
        <taxon>Betaproteobacteria</taxon>
        <taxon>Burkholderiales</taxon>
        <taxon>Burkholderiaceae</taxon>
        <taxon>Pandoraea</taxon>
    </lineage>
</organism>
<feature type="transmembrane region" description="Helical" evidence="8">
    <location>
        <begin position="226"/>
        <end position="242"/>
    </location>
</feature>
<evidence type="ECO:0000313" key="11">
    <source>
        <dbReference type="Proteomes" id="UP000414233"/>
    </source>
</evidence>
<dbReference type="Gene3D" id="1.20.1250.20">
    <property type="entry name" value="MFS general substrate transporter like domains"/>
    <property type="match status" value="1"/>
</dbReference>
<reference evidence="10 11" key="1">
    <citation type="submission" date="2019-08" db="EMBL/GenBank/DDBJ databases">
        <authorList>
            <person name="Peeters C."/>
        </authorList>
    </citation>
    <scope>NUCLEOTIDE SEQUENCE [LARGE SCALE GENOMIC DNA]</scope>
    <source>
        <strain evidence="10 11">LMG 30175</strain>
    </source>
</reference>
<dbReference type="PANTHER" id="PTHR23501:SF191">
    <property type="entry name" value="VACUOLAR BASIC AMINO ACID TRANSPORTER 4"/>
    <property type="match status" value="1"/>
</dbReference>
<feature type="transmembrane region" description="Helical" evidence="8">
    <location>
        <begin position="135"/>
        <end position="157"/>
    </location>
</feature>
<feature type="transmembrane region" description="Helical" evidence="8">
    <location>
        <begin position="263"/>
        <end position="284"/>
    </location>
</feature>
<evidence type="ECO:0000256" key="3">
    <source>
        <dbReference type="ARBA" id="ARBA00022475"/>
    </source>
</evidence>
<dbReference type="PROSITE" id="PS50850">
    <property type="entry name" value="MFS"/>
    <property type="match status" value="1"/>
</dbReference>